<comment type="caution">
    <text evidence="6">The sequence shown here is derived from an EMBL/GenBank/DDBJ whole genome shotgun (WGS) entry which is preliminary data.</text>
</comment>
<keyword evidence="3" id="KW-0560">Oxidoreductase</keyword>
<dbReference type="SUPFAM" id="SSF51679">
    <property type="entry name" value="Bacterial luciferase-like"/>
    <property type="match status" value="1"/>
</dbReference>
<evidence type="ECO:0000256" key="3">
    <source>
        <dbReference type="ARBA" id="ARBA00023002"/>
    </source>
</evidence>
<name>A0A0F9RVD7_9ZZZZ</name>
<dbReference type="EMBL" id="LAZR01003173">
    <property type="protein sequence ID" value="KKN21178.1"/>
    <property type="molecule type" value="Genomic_DNA"/>
</dbReference>
<sequence length="276" mass="31490">MNFGLALQYNRTRNIVRLAQQSEEHGWDGLFLGDAIWCEDPMIGLSAAAVVTNRIRLGILVIPVPLRRPWKIASESVALDHLSDGRLILGLGTGAVWMGWQGFPDEVTDNKARSEMLNETIDILTLLYQGRQFDYEGNRYHLKLTLLDEMYYPPKPVQLPRVPIWTPAIWPQENSIQRALNCDGMIVEKRSPGGREEEITPKDVREINKFILENQSHTKPYDIVVIGSTYEMNFSRRKEKITQFEEAGATWWIEGLWDGSPEAVTDCIRQGPPIVN</sequence>
<evidence type="ECO:0000256" key="1">
    <source>
        <dbReference type="ARBA" id="ARBA00022630"/>
    </source>
</evidence>
<dbReference type="GO" id="GO:0046306">
    <property type="term" value="P:alkanesulfonate catabolic process"/>
    <property type="evidence" value="ECO:0007669"/>
    <property type="project" value="TreeGrafter"/>
</dbReference>
<evidence type="ECO:0000259" key="5">
    <source>
        <dbReference type="Pfam" id="PF00296"/>
    </source>
</evidence>
<dbReference type="AlphaFoldDB" id="A0A0F9RVD7"/>
<proteinExistence type="predicted"/>
<evidence type="ECO:0000313" key="6">
    <source>
        <dbReference type="EMBL" id="KKN21178.1"/>
    </source>
</evidence>
<dbReference type="PANTHER" id="PTHR42847:SF4">
    <property type="entry name" value="ALKANESULFONATE MONOOXYGENASE-RELATED"/>
    <property type="match status" value="1"/>
</dbReference>
<gene>
    <name evidence="6" type="ORF">LCGC14_0928090</name>
</gene>
<feature type="domain" description="Luciferase-like" evidence="5">
    <location>
        <begin position="11"/>
        <end position="192"/>
    </location>
</feature>
<accession>A0A0F9RVD7</accession>
<dbReference type="InterPro" id="IPR011251">
    <property type="entry name" value="Luciferase-like_dom"/>
</dbReference>
<keyword evidence="1" id="KW-0285">Flavoprotein</keyword>
<dbReference type="PANTHER" id="PTHR42847">
    <property type="entry name" value="ALKANESULFONATE MONOOXYGENASE"/>
    <property type="match status" value="1"/>
</dbReference>
<organism evidence="6">
    <name type="scientific">marine sediment metagenome</name>
    <dbReference type="NCBI Taxonomy" id="412755"/>
    <lineage>
        <taxon>unclassified sequences</taxon>
        <taxon>metagenomes</taxon>
        <taxon>ecological metagenomes</taxon>
    </lineage>
</organism>
<evidence type="ECO:0000256" key="4">
    <source>
        <dbReference type="ARBA" id="ARBA00023033"/>
    </source>
</evidence>
<keyword evidence="4" id="KW-0503">Monooxygenase</keyword>
<dbReference type="InterPro" id="IPR036661">
    <property type="entry name" value="Luciferase-like_sf"/>
</dbReference>
<dbReference type="GO" id="GO:0008726">
    <property type="term" value="F:alkanesulfonate monooxygenase activity"/>
    <property type="evidence" value="ECO:0007669"/>
    <property type="project" value="TreeGrafter"/>
</dbReference>
<dbReference type="Gene3D" id="3.20.20.30">
    <property type="entry name" value="Luciferase-like domain"/>
    <property type="match status" value="1"/>
</dbReference>
<dbReference type="Pfam" id="PF00296">
    <property type="entry name" value="Bac_luciferase"/>
    <property type="match status" value="1"/>
</dbReference>
<reference evidence="6" key="1">
    <citation type="journal article" date="2015" name="Nature">
        <title>Complex archaea that bridge the gap between prokaryotes and eukaryotes.</title>
        <authorList>
            <person name="Spang A."/>
            <person name="Saw J.H."/>
            <person name="Jorgensen S.L."/>
            <person name="Zaremba-Niedzwiedzka K."/>
            <person name="Martijn J."/>
            <person name="Lind A.E."/>
            <person name="van Eijk R."/>
            <person name="Schleper C."/>
            <person name="Guy L."/>
            <person name="Ettema T.J."/>
        </authorList>
    </citation>
    <scope>NUCLEOTIDE SEQUENCE</scope>
</reference>
<keyword evidence="2" id="KW-0288">FMN</keyword>
<protein>
    <recommendedName>
        <fullName evidence="5">Luciferase-like domain-containing protein</fullName>
    </recommendedName>
</protein>
<dbReference type="InterPro" id="IPR050172">
    <property type="entry name" value="SsuD_RutA_monooxygenase"/>
</dbReference>
<evidence type="ECO:0000256" key="2">
    <source>
        <dbReference type="ARBA" id="ARBA00022643"/>
    </source>
</evidence>